<comment type="similarity">
    <text evidence="1">Belongs to the ros/MucR family.</text>
</comment>
<organism evidence="3 4">
    <name type="scientific">Acetobacter vaccinii</name>
    <dbReference type="NCBI Taxonomy" id="2592655"/>
    <lineage>
        <taxon>Bacteria</taxon>
        <taxon>Pseudomonadati</taxon>
        <taxon>Pseudomonadota</taxon>
        <taxon>Alphaproteobacteria</taxon>
        <taxon>Acetobacterales</taxon>
        <taxon>Acetobacteraceae</taxon>
        <taxon>Acetobacter</taxon>
    </lineage>
</organism>
<proteinExistence type="inferred from homology"/>
<dbReference type="GO" id="GO:0006355">
    <property type="term" value="P:regulation of DNA-templated transcription"/>
    <property type="evidence" value="ECO:0007669"/>
    <property type="project" value="InterPro"/>
</dbReference>
<feature type="region of interest" description="Disordered" evidence="2">
    <location>
        <begin position="130"/>
        <end position="167"/>
    </location>
</feature>
<gene>
    <name evidence="3" type="ORF">FLP30_12735</name>
</gene>
<accession>A0A5C1YSG5</accession>
<evidence type="ECO:0000313" key="3">
    <source>
        <dbReference type="EMBL" id="QEO18753.1"/>
    </source>
</evidence>
<evidence type="ECO:0000256" key="1">
    <source>
        <dbReference type="ARBA" id="ARBA00007031"/>
    </source>
</evidence>
<keyword evidence="4" id="KW-1185">Reference proteome</keyword>
<dbReference type="InterPro" id="IPR008807">
    <property type="entry name" value="ROS_MUCR"/>
</dbReference>
<feature type="compositionally biased region" description="Polar residues" evidence="2">
    <location>
        <begin position="136"/>
        <end position="145"/>
    </location>
</feature>
<protein>
    <submittedName>
        <fullName evidence="3">MucR family transcriptional regulator</fullName>
    </submittedName>
</protein>
<dbReference type="InterPro" id="IPR041920">
    <property type="entry name" value="ROS/MUCR_sf"/>
</dbReference>
<sequence length="167" mass="18264">MTISLEAPVASSFHVLTTEIVAAYVSSNTTAADQVPGLIADVYKTLVSLDADQAPEKDRVPAVPVKKSVYPDYIVCLEDGKKLKMLKRHLKSAYDMTPEQYRERWGLPADYPMVAPSYAAQRSRLAQEIGLGRSAAATQTGSETVTDAEPEDTQQPQRRGRPKKPSA</sequence>
<reference evidence="3 4" key="1">
    <citation type="submission" date="2019-09" db="EMBL/GenBank/DDBJ databases">
        <title>Genome sequencing of strain KACC 21233.</title>
        <authorList>
            <person name="Heo J."/>
            <person name="Kim S.-J."/>
            <person name="Kim J.-S."/>
            <person name="Hong S.-B."/>
            <person name="Kwon S.-W."/>
        </authorList>
    </citation>
    <scope>NUCLEOTIDE SEQUENCE [LARGE SCALE GENOMIC DNA]</scope>
    <source>
        <strain evidence="3 4">KACC 21233</strain>
        <plasmid evidence="3 4">unnamed1</plasmid>
    </source>
</reference>
<dbReference type="GO" id="GO:0008270">
    <property type="term" value="F:zinc ion binding"/>
    <property type="evidence" value="ECO:0007669"/>
    <property type="project" value="InterPro"/>
</dbReference>
<dbReference type="RefSeq" id="WP_149280410.1">
    <property type="nucleotide sequence ID" value="NZ_CP043507.1"/>
</dbReference>
<dbReference type="OrthoDB" id="9809693at2"/>
<dbReference type="AlphaFoldDB" id="A0A5C1YSG5"/>
<evidence type="ECO:0000313" key="4">
    <source>
        <dbReference type="Proteomes" id="UP000324536"/>
    </source>
</evidence>
<name>A0A5C1YSG5_9PROT</name>
<evidence type="ECO:0000256" key="2">
    <source>
        <dbReference type="SAM" id="MobiDB-lite"/>
    </source>
</evidence>
<dbReference type="GO" id="GO:0003677">
    <property type="term" value="F:DNA binding"/>
    <property type="evidence" value="ECO:0007669"/>
    <property type="project" value="InterPro"/>
</dbReference>
<dbReference type="Gene3D" id="1.10.10.1550">
    <property type="entry name" value="ROS/MUCR transcriptional regulator protein"/>
    <property type="match status" value="1"/>
</dbReference>
<dbReference type="Pfam" id="PF05443">
    <property type="entry name" value="ROS_MUCR"/>
    <property type="match status" value="1"/>
</dbReference>
<geneLocation type="plasmid" evidence="3">
    <name>unnamed1</name>
</geneLocation>
<keyword evidence="3" id="KW-0614">Plasmid</keyword>
<dbReference type="EMBL" id="CP043507">
    <property type="protein sequence ID" value="QEO18753.1"/>
    <property type="molecule type" value="Genomic_DNA"/>
</dbReference>
<feature type="compositionally biased region" description="Basic residues" evidence="2">
    <location>
        <begin position="158"/>
        <end position="167"/>
    </location>
</feature>
<dbReference type="KEGG" id="acek:FLP30_12735"/>
<dbReference type="Proteomes" id="UP000324536">
    <property type="component" value="Plasmid unnamed1"/>
</dbReference>